<reference evidence="2 3" key="1">
    <citation type="journal article" date="2015" name="BMC Genomics">
        <title>Comparative genomics and metabolic profiling of the genus Lysobacter.</title>
        <authorList>
            <person name="de Bruijn I."/>
            <person name="Cheng X."/>
            <person name="de Jager V."/>
            <person name="Exposito R.G."/>
            <person name="Watrous J."/>
            <person name="Patel N."/>
            <person name="Postma J."/>
            <person name="Dorrestein P.C."/>
            <person name="Kobayashi D."/>
            <person name="Raaijmakers J.M."/>
        </authorList>
    </citation>
    <scope>NUCLEOTIDE SEQUENCE [LARGE SCALE GENOMIC DNA]</scope>
    <source>
        <strain evidence="2 3">76</strain>
    </source>
</reference>
<name>A0A0S2F610_LYSAN</name>
<dbReference type="Proteomes" id="UP000060787">
    <property type="component" value="Chromosome"/>
</dbReference>
<evidence type="ECO:0000313" key="3">
    <source>
        <dbReference type="Proteomes" id="UP000060787"/>
    </source>
</evidence>
<proteinExistence type="predicted"/>
<evidence type="ECO:0008006" key="4">
    <source>
        <dbReference type="Google" id="ProtNLM"/>
    </source>
</evidence>
<organism evidence="2 3">
    <name type="scientific">Lysobacter antibioticus</name>
    <dbReference type="NCBI Taxonomy" id="84531"/>
    <lineage>
        <taxon>Bacteria</taxon>
        <taxon>Pseudomonadati</taxon>
        <taxon>Pseudomonadota</taxon>
        <taxon>Gammaproteobacteria</taxon>
        <taxon>Lysobacterales</taxon>
        <taxon>Lysobacteraceae</taxon>
        <taxon>Lysobacter</taxon>
    </lineage>
</organism>
<dbReference type="AlphaFoldDB" id="A0A0S2F610"/>
<dbReference type="EMBL" id="CP011129">
    <property type="protein sequence ID" value="ALN78974.1"/>
    <property type="molecule type" value="Genomic_DNA"/>
</dbReference>
<dbReference type="STRING" id="84531.LA76x_0813"/>
<protein>
    <recommendedName>
        <fullName evidence="4">Secreted protein</fullName>
    </recommendedName>
</protein>
<evidence type="ECO:0000313" key="2">
    <source>
        <dbReference type="EMBL" id="ALN78974.1"/>
    </source>
</evidence>
<keyword evidence="1" id="KW-0732">Signal</keyword>
<dbReference type="KEGG" id="lab:LA76x_0813"/>
<feature type="signal peptide" evidence="1">
    <location>
        <begin position="1"/>
        <end position="19"/>
    </location>
</feature>
<gene>
    <name evidence="2" type="ORF">LA76x_0813</name>
</gene>
<keyword evidence="3" id="KW-1185">Reference proteome</keyword>
<feature type="chain" id="PRO_5006596722" description="Secreted protein" evidence="1">
    <location>
        <begin position="20"/>
        <end position="177"/>
    </location>
</feature>
<accession>A0A0S2F610</accession>
<dbReference type="PATRIC" id="fig|84531.8.peg.839"/>
<evidence type="ECO:0000256" key="1">
    <source>
        <dbReference type="SAM" id="SignalP"/>
    </source>
</evidence>
<dbReference type="RefSeq" id="WP_057916680.1">
    <property type="nucleotide sequence ID" value="NZ_CP011129.1"/>
</dbReference>
<sequence length="177" mass="18970">MQTVLAIFLAVGAAASAPAAKQAPARESYGLAGGQEKVGCVMTHRKITRFPVPVTIVRPGPVYEESPPLRGQVVSALSKPCERLEDADVDPNEPASKSYAVRLDKGSWQEGVWSGIAVFSGVVPGSLRACNSREGLHYTVWKGKPLRSALLWHAYEMLGYEAEPGGPTGCKDQDYAE</sequence>